<proteinExistence type="predicted"/>
<evidence type="ECO:0000313" key="5">
    <source>
        <dbReference type="Proteomes" id="UP001152320"/>
    </source>
</evidence>
<dbReference type="PANTHER" id="PTHR45570">
    <property type="entry name" value="CARBOXYLIC ESTER HYDROLASE"/>
    <property type="match status" value="1"/>
</dbReference>
<feature type="signal peptide" evidence="2">
    <location>
        <begin position="1"/>
        <end position="18"/>
    </location>
</feature>
<comment type="caution">
    <text evidence="4">The sequence shown here is derived from an EMBL/GenBank/DDBJ whole genome shotgun (WGS) entry which is preliminary data.</text>
</comment>
<dbReference type="Gene3D" id="3.40.50.1820">
    <property type="entry name" value="alpha/beta hydrolase"/>
    <property type="match status" value="1"/>
</dbReference>
<feature type="domain" description="Carboxylesterase type B" evidence="3">
    <location>
        <begin position="27"/>
        <end position="95"/>
    </location>
</feature>
<organism evidence="4 5">
    <name type="scientific">Holothuria leucospilota</name>
    <name type="common">Black long sea cucumber</name>
    <name type="synonym">Mertensiothuria leucospilota</name>
    <dbReference type="NCBI Taxonomy" id="206669"/>
    <lineage>
        <taxon>Eukaryota</taxon>
        <taxon>Metazoa</taxon>
        <taxon>Echinodermata</taxon>
        <taxon>Eleutherozoa</taxon>
        <taxon>Echinozoa</taxon>
        <taxon>Holothuroidea</taxon>
        <taxon>Aspidochirotacea</taxon>
        <taxon>Aspidochirotida</taxon>
        <taxon>Holothuriidae</taxon>
        <taxon>Holothuria</taxon>
    </lineage>
</organism>
<name>A0A9Q1CKI0_HOLLE</name>
<dbReference type="Proteomes" id="UP001152320">
    <property type="component" value="Chromosome 2"/>
</dbReference>
<dbReference type="OrthoDB" id="19653at2759"/>
<reference evidence="4" key="1">
    <citation type="submission" date="2021-10" db="EMBL/GenBank/DDBJ databases">
        <title>Tropical sea cucumber genome reveals ecological adaptation and Cuvierian tubules defense mechanism.</title>
        <authorList>
            <person name="Chen T."/>
        </authorList>
    </citation>
    <scope>NUCLEOTIDE SEQUENCE</scope>
    <source>
        <strain evidence="4">Nanhai2018</strain>
        <tissue evidence="4">Muscle</tissue>
    </source>
</reference>
<dbReference type="SUPFAM" id="SSF53474">
    <property type="entry name" value="alpha/beta-Hydrolases"/>
    <property type="match status" value="1"/>
</dbReference>
<sequence>MGWLRFVFIVALCSNASAKSFDAGTSEPIFETEYGIMVGMTVNDSDVFLGVPFVKPPVGELRFKDLVKLEKFTEEQKTKTNRPNCMQSDREGSPTVRNSLPVKCEQNLKIV</sequence>
<gene>
    <name evidence="4" type="ORF">HOLleu_05914</name>
</gene>
<dbReference type="AlphaFoldDB" id="A0A9Q1CKI0"/>
<dbReference type="InterPro" id="IPR029058">
    <property type="entry name" value="AB_hydrolase_fold"/>
</dbReference>
<feature type="chain" id="PRO_5040492681" evidence="2">
    <location>
        <begin position="19"/>
        <end position="111"/>
    </location>
</feature>
<feature type="region of interest" description="Disordered" evidence="1">
    <location>
        <begin position="75"/>
        <end position="98"/>
    </location>
</feature>
<dbReference type="Pfam" id="PF00135">
    <property type="entry name" value="COesterase"/>
    <property type="match status" value="1"/>
</dbReference>
<evidence type="ECO:0000256" key="2">
    <source>
        <dbReference type="SAM" id="SignalP"/>
    </source>
</evidence>
<evidence type="ECO:0000313" key="4">
    <source>
        <dbReference type="EMBL" id="KAJ8047032.1"/>
    </source>
</evidence>
<evidence type="ECO:0000256" key="1">
    <source>
        <dbReference type="SAM" id="MobiDB-lite"/>
    </source>
</evidence>
<dbReference type="InterPro" id="IPR002018">
    <property type="entry name" value="CarbesteraseB"/>
</dbReference>
<accession>A0A9Q1CKI0</accession>
<dbReference type="EMBL" id="JAIZAY010000002">
    <property type="protein sequence ID" value="KAJ8047032.1"/>
    <property type="molecule type" value="Genomic_DNA"/>
</dbReference>
<evidence type="ECO:0000259" key="3">
    <source>
        <dbReference type="Pfam" id="PF00135"/>
    </source>
</evidence>
<keyword evidence="2" id="KW-0732">Signal</keyword>
<protein>
    <submittedName>
        <fullName evidence="4">Lipase 1</fullName>
    </submittedName>
</protein>
<keyword evidence="5" id="KW-1185">Reference proteome</keyword>